<dbReference type="Proteomes" id="UP000244811">
    <property type="component" value="Chromosome 2"/>
</dbReference>
<reference evidence="3" key="1">
    <citation type="submission" date="2022-07" db="EMBL/GenBank/DDBJ databases">
        <title>Evaluation of T. orientalis genome assembly methods using nanopore sequencing and analysis of variation between genomes.</title>
        <authorList>
            <person name="Yam J."/>
            <person name="Micallef M.L."/>
            <person name="Liu M."/>
            <person name="Djordjevic S.P."/>
            <person name="Bogema D.R."/>
            <person name="Jenkins C."/>
        </authorList>
    </citation>
    <scope>NUCLEOTIDE SEQUENCE</scope>
    <source>
        <strain evidence="3">Goon Nure</strain>
    </source>
</reference>
<keyword evidence="1" id="KW-0507">mRNA processing</keyword>
<evidence type="ECO:0000256" key="1">
    <source>
        <dbReference type="RuleBase" id="RU365006"/>
    </source>
</evidence>
<dbReference type="InterPro" id="IPR027075">
    <property type="entry name" value="CPSF2"/>
</dbReference>
<feature type="domain" description="Beta-Casp" evidence="2">
    <location>
        <begin position="267"/>
        <end position="390"/>
    </location>
</feature>
<comment type="similarity">
    <text evidence="1">Belongs to the metallo-beta-lactamase superfamily. RNA-metabolizing metallo-beta-lactamase-like family. CPSF2/YSH1 subfamily.</text>
</comment>
<dbReference type="Pfam" id="PF16661">
    <property type="entry name" value="Lactamase_B_6"/>
    <property type="match status" value="1"/>
</dbReference>
<dbReference type="GO" id="GO:0005847">
    <property type="term" value="C:mRNA cleavage and polyadenylation specificity factor complex"/>
    <property type="evidence" value="ECO:0007669"/>
    <property type="project" value="InterPro"/>
</dbReference>
<organism evidence="3 4">
    <name type="scientific">Theileria orientalis</name>
    <dbReference type="NCBI Taxonomy" id="68886"/>
    <lineage>
        <taxon>Eukaryota</taxon>
        <taxon>Sar</taxon>
        <taxon>Alveolata</taxon>
        <taxon>Apicomplexa</taxon>
        <taxon>Aconoidasida</taxon>
        <taxon>Piroplasmida</taxon>
        <taxon>Theileriidae</taxon>
        <taxon>Theileria</taxon>
    </lineage>
</organism>
<evidence type="ECO:0000313" key="4">
    <source>
        <dbReference type="Proteomes" id="UP000244811"/>
    </source>
</evidence>
<accession>A0A976SJ69</accession>
<keyword evidence="1" id="KW-0694">RNA-binding</keyword>
<dbReference type="PANTHER" id="PTHR45922">
    <property type="entry name" value="CLEAVAGE AND POLYADENYLATION SPECIFICITY FACTOR SUBUNIT 2"/>
    <property type="match status" value="1"/>
</dbReference>
<dbReference type="SMART" id="SM01027">
    <property type="entry name" value="Beta-Casp"/>
    <property type="match status" value="1"/>
</dbReference>
<dbReference type="EMBL" id="CP056071">
    <property type="protein sequence ID" value="UVC49853.1"/>
    <property type="molecule type" value="Genomic_DNA"/>
</dbReference>
<dbReference type="Gene3D" id="3.40.50.10890">
    <property type="match status" value="1"/>
</dbReference>
<proteinExistence type="inferred from homology"/>
<dbReference type="GO" id="GO:0003723">
    <property type="term" value="F:RNA binding"/>
    <property type="evidence" value="ECO:0007669"/>
    <property type="project" value="UniProtKB-KW"/>
</dbReference>
<dbReference type="InterPro" id="IPR036866">
    <property type="entry name" value="RibonucZ/Hydroxyglut_hydro"/>
</dbReference>
<sequence>MSIVNIEPLIHGELLATKLTIKLEDTEGNYGEDNVLNVLLNCGWSLEFDQEKLELYNRKIEDVDVIIITDGDFSHTGAVPWLVSRFLADRRPEKFPRLLCTEGTYKFMRACFIDVLENVNFTKTFEYYSAEDLEFFNENCVKLRYRETHTYVKMLKNVEVKTSFWAINNGYSIGGALWAISAGFNTIVCGDKIRIYPSTLLNGTNINEMLRPDLLLLSHEQVDVPQHLSGPQSVEVCNDLNTLVDRMVTTLTNGGSVLFPMDVDYTLVNLLIHLNMIWTTSHLSQFKIVLASPIADKLLLFIGTCLEYLKTNIFHNFIKTLWNPLMDLSKIEIITSLTQVSNYRFRPTVFISTTSSVDFGFSNLLFVAISSYYKNMVVLTRPNESVTKYIYNQKLHDGQLPQYKLQINLRNMRSESGKNDAICAHIALYT</sequence>
<comment type="subcellular location">
    <subcellularLocation>
        <location evidence="1">Nucleus</location>
    </subcellularLocation>
</comment>
<name>A0A976SJ69_THEOR</name>
<dbReference type="SUPFAM" id="SSF56281">
    <property type="entry name" value="Metallo-hydrolase/oxidoreductase"/>
    <property type="match status" value="1"/>
</dbReference>
<protein>
    <recommendedName>
        <fullName evidence="1">Cleavage and polyadenylation specificity factor subunit 2</fullName>
    </recommendedName>
    <alternativeName>
        <fullName evidence="1">Cleavage and polyadenylation specificity factor 100 kDa subunit</fullName>
    </alternativeName>
</protein>
<evidence type="ECO:0000313" key="3">
    <source>
        <dbReference type="EMBL" id="UVC49853.1"/>
    </source>
</evidence>
<dbReference type="InterPro" id="IPR001279">
    <property type="entry name" value="Metallo-B-lactamas"/>
</dbReference>
<dbReference type="InterPro" id="IPR022712">
    <property type="entry name" value="Beta_Casp"/>
</dbReference>
<dbReference type="GO" id="GO:0006398">
    <property type="term" value="P:mRNA 3'-end processing by stem-loop binding and cleavage"/>
    <property type="evidence" value="ECO:0007669"/>
    <property type="project" value="InterPro"/>
</dbReference>
<dbReference type="Pfam" id="PF10996">
    <property type="entry name" value="Beta-Casp"/>
    <property type="match status" value="1"/>
</dbReference>
<dbReference type="PANTHER" id="PTHR45922:SF1">
    <property type="entry name" value="CLEAVAGE AND POLYADENYLATION SPECIFICITY FACTOR SUBUNIT 2"/>
    <property type="match status" value="1"/>
</dbReference>
<dbReference type="AlphaFoldDB" id="A0A976SJ69"/>
<evidence type="ECO:0000259" key="2">
    <source>
        <dbReference type="SMART" id="SM01027"/>
    </source>
</evidence>
<gene>
    <name evidence="3" type="ORF">MACK_003469</name>
</gene>
<keyword evidence="1" id="KW-0539">Nucleus</keyword>
<dbReference type="Gene3D" id="3.60.15.10">
    <property type="entry name" value="Ribonuclease Z/Hydroxyacylglutathione hydrolase-like"/>
    <property type="match status" value="1"/>
</dbReference>